<evidence type="ECO:0000256" key="10">
    <source>
        <dbReference type="ARBA" id="ARBA00034923"/>
    </source>
</evidence>
<evidence type="ECO:0000256" key="1">
    <source>
        <dbReference type="ARBA" id="ARBA00009922"/>
    </source>
</evidence>
<gene>
    <name evidence="15" type="ORF">DYE49_02870</name>
</gene>
<organism evidence="15 16">
    <name type="scientific">Treponema rectale</name>
    <dbReference type="NCBI Taxonomy" id="744512"/>
    <lineage>
        <taxon>Bacteria</taxon>
        <taxon>Pseudomonadati</taxon>
        <taxon>Spirochaetota</taxon>
        <taxon>Spirochaetia</taxon>
        <taxon>Spirochaetales</taxon>
        <taxon>Treponemataceae</taxon>
        <taxon>Treponema</taxon>
    </lineage>
</organism>
<dbReference type="AlphaFoldDB" id="A0A7M1XIY9"/>
<dbReference type="PROSITE" id="PS51217">
    <property type="entry name" value="UVRD_HELICASE_CTER"/>
    <property type="match status" value="1"/>
</dbReference>
<proteinExistence type="inferred from homology"/>
<dbReference type="Gene3D" id="1.10.10.160">
    <property type="match status" value="1"/>
</dbReference>
<dbReference type="SUPFAM" id="SSF52540">
    <property type="entry name" value="P-loop containing nucleoside triphosphate hydrolases"/>
    <property type="match status" value="1"/>
</dbReference>
<evidence type="ECO:0000259" key="14">
    <source>
        <dbReference type="PROSITE" id="PS51217"/>
    </source>
</evidence>
<dbReference type="KEGG" id="trc:DYE49_02870"/>
<evidence type="ECO:0000256" key="4">
    <source>
        <dbReference type="ARBA" id="ARBA00022806"/>
    </source>
</evidence>
<evidence type="ECO:0000256" key="12">
    <source>
        <dbReference type="PROSITE-ProRule" id="PRU00560"/>
    </source>
</evidence>
<dbReference type="EMBL" id="CP031517">
    <property type="protein sequence ID" value="QOS39453.1"/>
    <property type="molecule type" value="Genomic_DNA"/>
</dbReference>
<evidence type="ECO:0000256" key="9">
    <source>
        <dbReference type="ARBA" id="ARBA00034808"/>
    </source>
</evidence>
<dbReference type="GO" id="GO:0000725">
    <property type="term" value="P:recombinational repair"/>
    <property type="evidence" value="ECO:0007669"/>
    <property type="project" value="TreeGrafter"/>
</dbReference>
<dbReference type="CDD" id="cd17932">
    <property type="entry name" value="DEXQc_UvrD"/>
    <property type="match status" value="1"/>
</dbReference>
<dbReference type="GO" id="GO:0043138">
    <property type="term" value="F:3'-5' DNA helicase activity"/>
    <property type="evidence" value="ECO:0007669"/>
    <property type="project" value="UniProtKB-EC"/>
</dbReference>
<dbReference type="Proteomes" id="UP000593591">
    <property type="component" value="Chromosome"/>
</dbReference>
<dbReference type="Pfam" id="PF00580">
    <property type="entry name" value="UvrD-helicase"/>
    <property type="match status" value="1"/>
</dbReference>
<dbReference type="GO" id="GO:0016787">
    <property type="term" value="F:hydrolase activity"/>
    <property type="evidence" value="ECO:0007669"/>
    <property type="project" value="UniProtKB-UniRule"/>
</dbReference>
<accession>A0A7M1XIY9</accession>
<keyword evidence="7" id="KW-0413">Isomerase</keyword>
<dbReference type="PROSITE" id="PS51198">
    <property type="entry name" value="UVRD_HELICASE_ATP_BIND"/>
    <property type="match status" value="1"/>
</dbReference>
<dbReference type="EC" id="5.6.2.4" evidence="9"/>
<feature type="domain" description="UvrD-like helicase ATP-binding" evidence="13">
    <location>
        <begin position="5"/>
        <end position="293"/>
    </location>
</feature>
<dbReference type="PANTHER" id="PTHR11070:SF2">
    <property type="entry name" value="ATP-DEPENDENT DNA HELICASE SRS2"/>
    <property type="match status" value="1"/>
</dbReference>
<comment type="catalytic activity">
    <reaction evidence="8">
        <text>Couples ATP hydrolysis with the unwinding of duplex DNA by translocating in the 3'-5' direction.</text>
        <dbReference type="EC" id="5.6.2.4"/>
    </reaction>
</comment>
<sequence length="773" mass="88015">MDIKSQLNESQYAAASSNSQYLRIIAGAGTGKTRTLTYKIAYLITQGMAPKRMVAITFTNKAAKEMQTRVEKLLLENDFHAEGKPLMVTFHGFCYKFLKKEIGYLDGYNTNFNIADDADQGQIYKDIFSHMTKGSSKDFTKAVTGKISELKTRGLFVGDVRPTEVRIDSIYTYDELISVYDKYQQFLRTQNLLDFDDLLMLTLKILKSNPEVKAHWQKKYDIFLVDEFQDTNEVQYDLVKQLLAPSTKLTVVGDPDQTIYTWRGAKNEIIKDVLIKDFPSLETVVLDQNYRSTQNILNAANNLIKHNRDRMEKNLVAASNVEGEKVTYFSAYDMDNEALQIASTIHNLYAKENVMFDEIAIIYRSNYLSNPLEKMLTRYKVPYEVYGGMKFYERAEIKDALSYLRLIVNPDDLSFRRTLEAPRKSIGDVAIENALALKALLPEEEASLFNIFRYNAEELHLMKKSIIALKNFYAAYDEMMNVYQTNPKPSELITAINHYFQDTGFMEYVSKEDKKMEEKLSYTAASSVSKVDNVNELLRSITAYFDTDILDDDGTQRTPTLEDFLIDVALQSDQDTMKDTPKVALMTGHVSKGLEFPYVFVTGLNDAVFPTMHAIQDMRQSAIEEERRLLYVCVTRAQKKLYLSSFGGKNFRNGMPYTPSRFLRELNILNRPSSPSATNYQAYTGSHRPSAGMFSSLSSNSKGILQAGSMKPNVSSTDTSYAVGDRIIHTSFGKGEVIAVEGNKITVKFKEEFGTKKLMIGFKAFRKMNPEEE</sequence>
<keyword evidence="3 12" id="KW-0378">Hydrolase</keyword>
<dbReference type="Gene3D" id="3.40.50.300">
    <property type="entry name" value="P-loop containing nucleotide triphosphate hydrolases"/>
    <property type="match status" value="2"/>
</dbReference>
<evidence type="ECO:0000256" key="3">
    <source>
        <dbReference type="ARBA" id="ARBA00022801"/>
    </source>
</evidence>
<dbReference type="Gene3D" id="1.10.486.10">
    <property type="entry name" value="PCRA, domain 4"/>
    <property type="match status" value="1"/>
</dbReference>
<name>A0A7M1XIY9_9SPIR</name>
<feature type="domain" description="UvrD-like helicase C-terminal" evidence="14">
    <location>
        <begin position="294"/>
        <end position="593"/>
    </location>
</feature>
<comment type="catalytic activity">
    <reaction evidence="11">
        <text>ATP + H2O = ADP + phosphate + H(+)</text>
        <dbReference type="Rhea" id="RHEA:13065"/>
        <dbReference type="ChEBI" id="CHEBI:15377"/>
        <dbReference type="ChEBI" id="CHEBI:15378"/>
        <dbReference type="ChEBI" id="CHEBI:30616"/>
        <dbReference type="ChEBI" id="CHEBI:43474"/>
        <dbReference type="ChEBI" id="CHEBI:456216"/>
        <dbReference type="EC" id="5.6.2.4"/>
    </reaction>
</comment>
<keyword evidence="4 12" id="KW-0347">Helicase</keyword>
<dbReference type="InterPro" id="IPR000212">
    <property type="entry name" value="DNA_helicase_UvrD/REP"/>
</dbReference>
<dbReference type="GO" id="GO:0005829">
    <property type="term" value="C:cytosol"/>
    <property type="evidence" value="ECO:0007669"/>
    <property type="project" value="TreeGrafter"/>
</dbReference>
<keyword evidence="5 12" id="KW-0067">ATP-binding</keyword>
<dbReference type="InterPro" id="IPR014016">
    <property type="entry name" value="UvrD-like_ATP-bd"/>
</dbReference>
<dbReference type="GO" id="GO:0005524">
    <property type="term" value="F:ATP binding"/>
    <property type="evidence" value="ECO:0007669"/>
    <property type="project" value="UniProtKB-UniRule"/>
</dbReference>
<keyword evidence="2 12" id="KW-0547">Nucleotide-binding</keyword>
<evidence type="ECO:0000256" key="11">
    <source>
        <dbReference type="ARBA" id="ARBA00048988"/>
    </source>
</evidence>
<evidence type="ECO:0000256" key="7">
    <source>
        <dbReference type="ARBA" id="ARBA00023235"/>
    </source>
</evidence>
<dbReference type="Pfam" id="PF13361">
    <property type="entry name" value="UvrD_C"/>
    <property type="match status" value="1"/>
</dbReference>
<evidence type="ECO:0000256" key="8">
    <source>
        <dbReference type="ARBA" id="ARBA00034617"/>
    </source>
</evidence>
<dbReference type="PANTHER" id="PTHR11070">
    <property type="entry name" value="UVRD / RECB / PCRA DNA HELICASE FAMILY MEMBER"/>
    <property type="match status" value="1"/>
</dbReference>
<evidence type="ECO:0000256" key="2">
    <source>
        <dbReference type="ARBA" id="ARBA00022741"/>
    </source>
</evidence>
<evidence type="ECO:0000259" key="13">
    <source>
        <dbReference type="PROSITE" id="PS51198"/>
    </source>
</evidence>
<evidence type="ECO:0000313" key="15">
    <source>
        <dbReference type="EMBL" id="QOS39453.1"/>
    </source>
</evidence>
<evidence type="ECO:0000256" key="6">
    <source>
        <dbReference type="ARBA" id="ARBA00023125"/>
    </source>
</evidence>
<feature type="binding site" evidence="12">
    <location>
        <begin position="26"/>
        <end position="33"/>
    </location>
    <ligand>
        <name>ATP</name>
        <dbReference type="ChEBI" id="CHEBI:30616"/>
    </ligand>
</feature>
<dbReference type="InterPro" id="IPR027417">
    <property type="entry name" value="P-loop_NTPase"/>
</dbReference>
<protein>
    <recommendedName>
        <fullName evidence="9">DNA 3'-5' helicase</fullName>
        <ecNumber evidence="9">5.6.2.4</ecNumber>
    </recommendedName>
    <alternativeName>
        <fullName evidence="10">DNA 3'-5' helicase II</fullName>
    </alternativeName>
</protein>
<reference evidence="15 16" key="1">
    <citation type="submission" date="2018-08" db="EMBL/GenBank/DDBJ databases">
        <title>The first complete genome of Treponema rectale (CHPAT), a commensal spirochete of the bovine rectum.</title>
        <authorList>
            <person name="Staton G.J."/>
            <person name="Clegg S.R."/>
            <person name="Carter S.D."/>
            <person name="Radford A.D."/>
            <person name="Darby A."/>
            <person name="Hall N."/>
            <person name="Birtles R.J."/>
            <person name="Evans N.J."/>
        </authorList>
    </citation>
    <scope>NUCLEOTIDE SEQUENCE [LARGE SCALE GENOMIC DNA]</scope>
    <source>
        <strain evidence="15 16">CHPA</strain>
    </source>
</reference>
<dbReference type="GO" id="GO:0033202">
    <property type="term" value="C:DNA helicase complex"/>
    <property type="evidence" value="ECO:0007669"/>
    <property type="project" value="TreeGrafter"/>
</dbReference>
<dbReference type="GO" id="GO:0003677">
    <property type="term" value="F:DNA binding"/>
    <property type="evidence" value="ECO:0007669"/>
    <property type="project" value="UniProtKB-KW"/>
</dbReference>
<keyword evidence="6" id="KW-0238">DNA-binding</keyword>
<dbReference type="InterPro" id="IPR014017">
    <property type="entry name" value="DNA_helicase_UvrD-like_C"/>
</dbReference>
<comment type="similarity">
    <text evidence="1">Belongs to the helicase family. UvrD subfamily.</text>
</comment>
<evidence type="ECO:0000313" key="16">
    <source>
        <dbReference type="Proteomes" id="UP000593591"/>
    </source>
</evidence>
<evidence type="ECO:0000256" key="5">
    <source>
        <dbReference type="ARBA" id="ARBA00022840"/>
    </source>
</evidence>
<dbReference type="InterPro" id="IPR013986">
    <property type="entry name" value="DExx_box_DNA_helicase_dom_sf"/>
</dbReference>